<feature type="compositionally biased region" description="Low complexity" evidence="1">
    <location>
        <begin position="351"/>
        <end position="389"/>
    </location>
</feature>
<dbReference type="InterPro" id="IPR035985">
    <property type="entry name" value="Ubiquitin-activating_enz"/>
</dbReference>
<dbReference type="InterPro" id="IPR000594">
    <property type="entry name" value="ThiF_NAD_FAD-bd"/>
</dbReference>
<reference evidence="3" key="1">
    <citation type="submission" date="2022-03" db="EMBL/GenBank/DDBJ databases">
        <authorList>
            <person name="Santos J.D.N."/>
            <person name="Kallscheuer N."/>
            <person name="Jogler C."/>
            <person name="Lage O.M."/>
        </authorList>
    </citation>
    <scope>NUCLEOTIDE SEQUENCE</scope>
    <source>
        <strain evidence="3">M600PL45_2</strain>
    </source>
</reference>
<dbReference type="GO" id="GO:0016779">
    <property type="term" value="F:nucleotidyltransferase activity"/>
    <property type="evidence" value="ECO:0007669"/>
    <property type="project" value="UniProtKB-KW"/>
</dbReference>
<gene>
    <name evidence="3" type="ORF">MMA15_14720</name>
</gene>
<dbReference type="Pfam" id="PF00899">
    <property type="entry name" value="ThiF"/>
    <property type="match status" value="1"/>
</dbReference>
<dbReference type="Gene3D" id="3.40.50.720">
    <property type="entry name" value="NAD(P)-binding Rossmann-like Domain"/>
    <property type="match status" value="1"/>
</dbReference>
<proteinExistence type="predicted"/>
<organism evidence="3 4">
    <name type="scientific">Streptomyces marispadix</name>
    <dbReference type="NCBI Taxonomy" id="2922868"/>
    <lineage>
        <taxon>Bacteria</taxon>
        <taxon>Bacillati</taxon>
        <taxon>Actinomycetota</taxon>
        <taxon>Actinomycetes</taxon>
        <taxon>Kitasatosporales</taxon>
        <taxon>Streptomycetaceae</taxon>
        <taxon>Streptomyces</taxon>
    </lineage>
</organism>
<evidence type="ECO:0000313" key="4">
    <source>
        <dbReference type="Proteomes" id="UP001166784"/>
    </source>
</evidence>
<comment type="caution">
    <text evidence="3">The sequence shown here is derived from an EMBL/GenBank/DDBJ whole genome shotgun (WGS) entry which is preliminary data.</text>
</comment>
<protein>
    <submittedName>
        <fullName evidence="3">ThiF family adenylyltransferase</fullName>
    </submittedName>
</protein>
<reference evidence="3" key="2">
    <citation type="journal article" date="2023" name="Int. J. Syst. Evol. Microbiol.">
        <title>Streptomyces marispadix sp. nov., isolated from marine beach sediment of the Northern Coast of Portugal.</title>
        <authorList>
            <person name="dos Santos J.D.N."/>
            <person name="Vitorino I.R."/>
            <person name="Kallscheuer N."/>
            <person name="Srivastava A."/>
            <person name="Krautwurst S."/>
            <person name="Marz M."/>
            <person name="Jogler C."/>
            <person name="Lobo Da Cunha A."/>
            <person name="Catita J."/>
            <person name="Goncalves H."/>
            <person name="Gonzalez I."/>
            <person name="Reyes F."/>
            <person name="Lage O.M."/>
        </authorList>
    </citation>
    <scope>NUCLEOTIDE SEQUENCE</scope>
    <source>
        <strain evidence="3">M600PL45_2</strain>
    </source>
</reference>
<sequence length="389" mass="40740">MGPVRLVESVRCVREDGGVLLVRGREALRVSVRAGRTGEFVEALRGGTTVEALGSIAAPERVRALFGKLDSLGWLTGEEAHSEQAVPWDRQVGWFTALTPDAQAAQRRLCGSEVGILGVGGIGGPAAQHLAAAGVPRLWLIDHDRVAVHNLNRQYLFGSEDIGRPKTEAAADALRRLVPEVEVRTVDRRVSGTADLDALPASLDLLLLAADRPRTIGETAWEWARATGTALLGGAVGLDTGCWGPLLDPAQGHCLHCFEARRSARFSSVERELESRSDPTPYSFGPTNALIAAFVARDALLYLGTGRCESQGRRVVMDVLGIGGRREEATADEARCERPGGEGHSGGGPSPGSAPAAAAPAAADAAQAPAARTAMTPAPATTNGTGRHA</sequence>
<feature type="region of interest" description="Disordered" evidence="1">
    <location>
        <begin position="327"/>
        <end position="389"/>
    </location>
</feature>
<keyword evidence="4" id="KW-1185">Reference proteome</keyword>
<evidence type="ECO:0000259" key="2">
    <source>
        <dbReference type="Pfam" id="PF00899"/>
    </source>
</evidence>
<dbReference type="RefSeq" id="WP_241060140.1">
    <property type="nucleotide sequence ID" value="NZ_JAKWJU010000002.1"/>
</dbReference>
<dbReference type="Proteomes" id="UP001166784">
    <property type="component" value="Unassembled WGS sequence"/>
</dbReference>
<keyword evidence="3" id="KW-0548">Nucleotidyltransferase</keyword>
<dbReference type="PANTHER" id="PTHR10953">
    <property type="entry name" value="UBIQUITIN-ACTIVATING ENZYME E1"/>
    <property type="match status" value="1"/>
</dbReference>
<feature type="domain" description="THIF-type NAD/FAD binding fold" evidence="2">
    <location>
        <begin position="103"/>
        <end position="323"/>
    </location>
</feature>
<evidence type="ECO:0000313" key="3">
    <source>
        <dbReference type="EMBL" id="MCH6161601.1"/>
    </source>
</evidence>
<accession>A0ABS9SZX9</accession>
<dbReference type="EMBL" id="JAKWJU010000002">
    <property type="protein sequence ID" value="MCH6161601.1"/>
    <property type="molecule type" value="Genomic_DNA"/>
</dbReference>
<feature type="compositionally biased region" description="Basic and acidic residues" evidence="1">
    <location>
        <begin position="327"/>
        <end position="341"/>
    </location>
</feature>
<name>A0ABS9SZX9_9ACTN</name>
<dbReference type="SUPFAM" id="SSF69572">
    <property type="entry name" value="Activating enzymes of the ubiquitin-like proteins"/>
    <property type="match status" value="1"/>
</dbReference>
<dbReference type="InterPro" id="IPR045886">
    <property type="entry name" value="ThiF/MoeB/HesA"/>
</dbReference>
<keyword evidence="3" id="KW-0808">Transferase</keyword>
<evidence type="ECO:0000256" key="1">
    <source>
        <dbReference type="SAM" id="MobiDB-lite"/>
    </source>
</evidence>
<dbReference type="PANTHER" id="PTHR10953:SF102">
    <property type="entry name" value="ADENYLYLTRANSFERASE AND SULFURTRANSFERASE MOCS3"/>
    <property type="match status" value="1"/>
</dbReference>